<evidence type="ECO:0000256" key="1">
    <source>
        <dbReference type="SAM" id="MobiDB-lite"/>
    </source>
</evidence>
<evidence type="ECO:0008006" key="4">
    <source>
        <dbReference type="Google" id="ProtNLM"/>
    </source>
</evidence>
<protein>
    <recommendedName>
        <fullName evidence="4">Nuclear transport factor 2 family protein</fullName>
    </recommendedName>
</protein>
<feature type="compositionally biased region" description="Low complexity" evidence="1">
    <location>
        <begin position="1"/>
        <end position="14"/>
    </location>
</feature>
<evidence type="ECO:0000313" key="3">
    <source>
        <dbReference type="Proteomes" id="UP000284057"/>
    </source>
</evidence>
<proteinExistence type="predicted"/>
<dbReference type="AlphaFoldDB" id="A0A418KIL1"/>
<sequence length="177" mass="19218">DPTETTSETPQPTLTAPPSETPEDEAAAAITEAFELLIADLDAYFSSAGDYSIDDITANPPTAAWPITGDADFEIQNWVTSWRQQELEAVGTTTVVAHDITSIDLEGGTASSVACRDMTAVTFANYSGEPVEPPFEPTQYQTWQMTWIYEPEAAPDAGIETAGWYLQEFNLALDEPC</sequence>
<dbReference type="Proteomes" id="UP000284057">
    <property type="component" value="Unassembled WGS sequence"/>
</dbReference>
<comment type="caution">
    <text evidence="2">The sequence shown here is derived from an EMBL/GenBank/DDBJ whole genome shotgun (WGS) entry which is preliminary data.</text>
</comment>
<dbReference type="EMBL" id="QUAL01000385">
    <property type="protein sequence ID" value="RIQ13245.1"/>
    <property type="molecule type" value="Genomic_DNA"/>
</dbReference>
<keyword evidence="3" id="KW-1185">Reference proteome</keyword>
<gene>
    <name evidence="2" type="ORF">DY240_26210</name>
</gene>
<organism evidence="2 3">
    <name type="scientific">Jiangella rhizosphaerae</name>
    <dbReference type="NCBI Taxonomy" id="2293569"/>
    <lineage>
        <taxon>Bacteria</taxon>
        <taxon>Bacillati</taxon>
        <taxon>Actinomycetota</taxon>
        <taxon>Actinomycetes</taxon>
        <taxon>Jiangellales</taxon>
        <taxon>Jiangellaceae</taxon>
        <taxon>Jiangella</taxon>
    </lineage>
</organism>
<accession>A0A418KIL1</accession>
<feature type="region of interest" description="Disordered" evidence="1">
    <location>
        <begin position="1"/>
        <end position="25"/>
    </location>
</feature>
<evidence type="ECO:0000313" key="2">
    <source>
        <dbReference type="EMBL" id="RIQ13245.1"/>
    </source>
</evidence>
<feature type="non-terminal residue" evidence="2">
    <location>
        <position position="1"/>
    </location>
</feature>
<dbReference type="RefSeq" id="WP_158603011.1">
    <property type="nucleotide sequence ID" value="NZ_QUAL01000385.1"/>
</dbReference>
<reference evidence="2 3" key="1">
    <citation type="submission" date="2018-09" db="EMBL/GenBank/DDBJ databases">
        <title>Isolation, diversity and antifungal activity of actinobacteria from wheat.</title>
        <authorList>
            <person name="Han C."/>
        </authorList>
    </citation>
    <scope>NUCLEOTIDE SEQUENCE [LARGE SCALE GENOMIC DNA]</scope>
    <source>
        <strain evidence="2 3">NEAU-YY265</strain>
    </source>
</reference>
<name>A0A418KIL1_9ACTN</name>
<dbReference type="OrthoDB" id="5197164at2"/>